<organism evidence="1 2">
    <name type="scientific">Burkholderia aenigmatica</name>
    <dbReference type="NCBI Taxonomy" id="2015348"/>
    <lineage>
        <taxon>Bacteria</taxon>
        <taxon>Pseudomonadati</taxon>
        <taxon>Pseudomonadota</taxon>
        <taxon>Betaproteobacteria</taxon>
        <taxon>Burkholderiales</taxon>
        <taxon>Burkholderiaceae</taxon>
        <taxon>Burkholderia</taxon>
        <taxon>Burkholderia cepacia complex</taxon>
    </lineage>
</organism>
<protein>
    <submittedName>
        <fullName evidence="1">Uncharacterized protein</fullName>
    </submittedName>
</protein>
<name>A0A6J5IY90_9BURK</name>
<dbReference type="EMBL" id="CABWIL020000008">
    <property type="protein sequence ID" value="CAB3964048.1"/>
    <property type="molecule type" value="Genomic_DNA"/>
</dbReference>
<sequence>MATGDGFNCREMFCNANCRRGFVGDLSPVRFERRQALNGS</sequence>
<evidence type="ECO:0000313" key="2">
    <source>
        <dbReference type="Proteomes" id="UP000494301"/>
    </source>
</evidence>
<accession>A0A6J5IY90</accession>
<proteinExistence type="predicted"/>
<reference evidence="1 2" key="1">
    <citation type="submission" date="2020-04" db="EMBL/GenBank/DDBJ databases">
        <authorList>
            <person name="Depoorter E."/>
        </authorList>
    </citation>
    <scope>NUCLEOTIDE SEQUENCE [LARGE SCALE GENOMIC DNA]</scope>
    <source>
        <strain evidence="1 2">BCC0217</strain>
    </source>
</reference>
<dbReference type="Proteomes" id="UP000494301">
    <property type="component" value="Unassembled WGS sequence"/>
</dbReference>
<gene>
    <name evidence="1" type="ORF">BLA3211_02621</name>
</gene>
<dbReference type="AlphaFoldDB" id="A0A6J5IY90"/>
<evidence type="ECO:0000313" key="1">
    <source>
        <dbReference type="EMBL" id="CAB3964048.1"/>
    </source>
</evidence>